<dbReference type="Gene3D" id="2.60.40.3330">
    <property type="match status" value="1"/>
</dbReference>
<dbReference type="InterPro" id="IPR038479">
    <property type="entry name" value="Transthyretin-like_sf"/>
</dbReference>
<dbReference type="GO" id="GO:0009986">
    <property type="term" value="C:cell surface"/>
    <property type="evidence" value="ECO:0007669"/>
    <property type="project" value="InterPro"/>
</dbReference>
<evidence type="ECO:0000313" key="8">
    <source>
        <dbReference type="Proteomes" id="UP000835052"/>
    </source>
</evidence>
<sequence length="199" mass="22014">MSKNILIFSLLTGLALCSREQSVSARGRLLCGDKPASDVRIRLFDEDTGPDPDDLLDQSYSDRDGRFQVSGSTSELMDIDPLFRVYHHCDDGVVPGARKVTFGIPKSYVSDGTVPSMVFDIGTLNLETIFPDEGREIFEVKRRRRAIRKEDDFVDPYTGVIFPGRHVKTSSSSSSEETPENPQVVTKVTADTAVKSGLH</sequence>
<evidence type="ECO:0000256" key="4">
    <source>
        <dbReference type="ARBA" id="ARBA00022729"/>
    </source>
</evidence>
<dbReference type="PANTHER" id="PTHR21700">
    <property type="entry name" value="TRANSTHYRETIN-LIKE FAMILY PROTEIN-RELATED"/>
    <property type="match status" value="1"/>
</dbReference>
<dbReference type="Proteomes" id="UP000835052">
    <property type="component" value="Unassembled WGS sequence"/>
</dbReference>
<dbReference type="EMBL" id="CAJGYM010000063">
    <property type="protein sequence ID" value="CAD6195935.1"/>
    <property type="molecule type" value="Genomic_DNA"/>
</dbReference>
<feature type="region of interest" description="Disordered" evidence="5">
    <location>
        <begin position="165"/>
        <end position="199"/>
    </location>
</feature>
<dbReference type="AlphaFoldDB" id="A0A8S1HJS2"/>
<comment type="similarity">
    <text evidence="2">Belongs to the nematode transthyretin-like family.</text>
</comment>
<keyword evidence="3" id="KW-0964">Secreted</keyword>
<keyword evidence="8" id="KW-1185">Reference proteome</keyword>
<evidence type="ECO:0000256" key="3">
    <source>
        <dbReference type="ARBA" id="ARBA00022525"/>
    </source>
</evidence>
<evidence type="ECO:0000256" key="6">
    <source>
        <dbReference type="SAM" id="SignalP"/>
    </source>
</evidence>
<evidence type="ECO:0000256" key="5">
    <source>
        <dbReference type="SAM" id="MobiDB-lite"/>
    </source>
</evidence>
<comment type="caution">
    <text evidence="7">The sequence shown here is derived from an EMBL/GenBank/DDBJ whole genome shotgun (WGS) entry which is preliminary data.</text>
</comment>
<evidence type="ECO:0000313" key="7">
    <source>
        <dbReference type="EMBL" id="CAD6195935.1"/>
    </source>
</evidence>
<dbReference type="PANTHER" id="PTHR21700:SF118">
    <property type="entry name" value="TRANSTHYRETIN-LIKE FAMILY PROTEIN"/>
    <property type="match status" value="1"/>
</dbReference>
<feature type="signal peptide" evidence="6">
    <location>
        <begin position="1"/>
        <end position="17"/>
    </location>
</feature>
<keyword evidence="4 6" id="KW-0732">Signal</keyword>
<comment type="subcellular location">
    <subcellularLocation>
        <location evidence="1">Secreted</location>
    </subcellularLocation>
</comment>
<dbReference type="Pfam" id="PF01060">
    <property type="entry name" value="TTR-52"/>
    <property type="match status" value="1"/>
</dbReference>
<proteinExistence type="inferred from homology"/>
<dbReference type="InterPro" id="IPR001534">
    <property type="entry name" value="Transthyretin-like"/>
</dbReference>
<accession>A0A8S1HJS2</accession>
<gene>
    <name evidence="7" type="ORF">CAUJ_LOCUS11853</name>
</gene>
<protein>
    <submittedName>
        <fullName evidence="7">Uncharacterized protein</fullName>
    </submittedName>
</protein>
<organism evidence="7 8">
    <name type="scientific">Caenorhabditis auriculariae</name>
    <dbReference type="NCBI Taxonomy" id="2777116"/>
    <lineage>
        <taxon>Eukaryota</taxon>
        <taxon>Metazoa</taxon>
        <taxon>Ecdysozoa</taxon>
        <taxon>Nematoda</taxon>
        <taxon>Chromadorea</taxon>
        <taxon>Rhabditida</taxon>
        <taxon>Rhabditina</taxon>
        <taxon>Rhabditomorpha</taxon>
        <taxon>Rhabditoidea</taxon>
        <taxon>Rhabditidae</taxon>
        <taxon>Peloderinae</taxon>
        <taxon>Caenorhabditis</taxon>
    </lineage>
</organism>
<reference evidence="7" key="1">
    <citation type="submission" date="2020-10" db="EMBL/GenBank/DDBJ databases">
        <authorList>
            <person name="Kikuchi T."/>
        </authorList>
    </citation>
    <scope>NUCLEOTIDE SEQUENCE</scope>
    <source>
        <strain evidence="7">NKZ352</strain>
    </source>
</reference>
<name>A0A8S1HJS2_9PELO</name>
<evidence type="ECO:0000256" key="1">
    <source>
        <dbReference type="ARBA" id="ARBA00004613"/>
    </source>
</evidence>
<feature type="compositionally biased region" description="Low complexity" evidence="5">
    <location>
        <begin position="184"/>
        <end position="199"/>
    </location>
</feature>
<evidence type="ECO:0000256" key="2">
    <source>
        <dbReference type="ARBA" id="ARBA00010112"/>
    </source>
</evidence>
<feature type="chain" id="PRO_5035887099" evidence="6">
    <location>
        <begin position="18"/>
        <end position="199"/>
    </location>
</feature>
<dbReference type="GO" id="GO:0005576">
    <property type="term" value="C:extracellular region"/>
    <property type="evidence" value="ECO:0007669"/>
    <property type="project" value="UniProtKB-SubCell"/>
</dbReference>